<evidence type="ECO:0000313" key="2">
    <source>
        <dbReference type="EMBL" id="QHT14791.1"/>
    </source>
</evidence>
<dbReference type="Gene3D" id="6.10.140.1310">
    <property type="match status" value="1"/>
</dbReference>
<dbReference type="EMBL" id="MN739590">
    <property type="protein sequence ID" value="QHT14791.1"/>
    <property type="molecule type" value="Genomic_DNA"/>
</dbReference>
<dbReference type="Pfam" id="PF16778">
    <property type="entry name" value="Phage_tail_APC"/>
    <property type="match status" value="1"/>
</dbReference>
<evidence type="ECO:0000259" key="1">
    <source>
        <dbReference type="Pfam" id="PF16778"/>
    </source>
</evidence>
<sequence length="155" mass="17917">MDYYAVIDTDCHRIIANYYSDKGEDRTKPGPDYDQSKLSHLVVPVDVMNDPFLTVIYENDAYTFQQDTVAKARSITEQWTYLREVRNKKLADCDWRMTVSDRPISTEEREAWALYRQQLRDLPSVLQAMPENSDGLMLTIWPIAPDAPVVPVAPM</sequence>
<proteinExistence type="predicted"/>
<reference evidence="2" key="1">
    <citation type="journal article" date="2020" name="Nature">
        <title>Giant virus diversity and host interactions through global metagenomics.</title>
        <authorList>
            <person name="Schulz F."/>
            <person name="Roux S."/>
            <person name="Paez-Espino D."/>
            <person name="Jungbluth S."/>
            <person name="Walsh D.A."/>
            <person name="Denef V.J."/>
            <person name="McMahon K.D."/>
            <person name="Konstantinidis K.T."/>
            <person name="Eloe-Fadrosh E.A."/>
            <person name="Kyrpides N.C."/>
            <person name="Woyke T."/>
        </authorList>
    </citation>
    <scope>NUCLEOTIDE SEQUENCE</scope>
    <source>
        <strain evidence="2">GVMAG-M-3300023174-141</strain>
    </source>
</reference>
<name>A0A6C0DEE7_9ZZZZ</name>
<dbReference type="InterPro" id="IPR031893">
    <property type="entry name" value="Phage_tail_APC"/>
</dbReference>
<accession>A0A6C0DEE7</accession>
<feature type="domain" description="Phage tail assembly chaperone-like" evidence="1">
    <location>
        <begin position="82"/>
        <end position="125"/>
    </location>
</feature>
<dbReference type="AlphaFoldDB" id="A0A6C0DEE7"/>
<organism evidence="2">
    <name type="scientific">viral metagenome</name>
    <dbReference type="NCBI Taxonomy" id="1070528"/>
    <lineage>
        <taxon>unclassified sequences</taxon>
        <taxon>metagenomes</taxon>
        <taxon>organismal metagenomes</taxon>
    </lineage>
</organism>
<protein>
    <recommendedName>
        <fullName evidence="1">Phage tail assembly chaperone-like domain-containing protein</fullName>
    </recommendedName>
</protein>